<keyword evidence="2 6" id="KW-0328">Glycosyltransferase</keyword>
<dbReference type="InterPro" id="IPR001173">
    <property type="entry name" value="Glyco_trans_2-like"/>
</dbReference>
<dbReference type="InterPro" id="IPR029044">
    <property type="entry name" value="Nucleotide-diphossugar_trans"/>
</dbReference>
<keyword evidence="4" id="KW-0812">Transmembrane</keyword>
<proteinExistence type="inferred from homology"/>
<keyword evidence="3 6" id="KW-0808">Transferase</keyword>
<gene>
    <name evidence="6" type="primary">epsH</name>
    <name evidence="6" type="ORF">Thiowin_03373</name>
</gene>
<keyword evidence="7" id="KW-1185">Reference proteome</keyword>
<feature type="domain" description="Glycosyltransferase 2-like" evidence="5">
    <location>
        <begin position="11"/>
        <end position="117"/>
    </location>
</feature>
<dbReference type="EC" id="2.4.-.-" evidence="6"/>
<evidence type="ECO:0000256" key="1">
    <source>
        <dbReference type="ARBA" id="ARBA00006739"/>
    </source>
</evidence>
<comment type="similarity">
    <text evidence="1">Belongs to the glycosyltransferase 2 family.</text>
</comment>
<evidence type="ECO:0000256" key="3">
    <source>
        <dbReference type="ARBA" id="ARBA00022679"/>
    </source>
</evidence>
<keyword evidence="4" id="KW-1133">Transmembrane helix</keyword>
<dbReference type="Proteomes" id="UP001432180">
    <property type="component" value="Chromosome"/>
</dbReference>
<evidence type="ECO:0000256" key="2">
    <source>
        <dbReference type="ARBA" id="ARBA00022676"/>
    </source>
</evidence>
<dbReference type="GO" id="GO:0016757">
    <property type="term" value="F:glycosyltransferase activity"/>
    <property type="evidence" value="ECO:0007669"/>
    <property type="project" value="UniProtKB-KW"/>
</dbReference>
<reference evidence="6 7" key="1">
    <citation type="journal article" date="2023" name="Microorganisms">
        <title>Thiorhodovibrio frisius and Trv. litoralis spp. nov., Two Novel Members from a Clade of Fastidious Purple Sulfur Bacteria That Exhibit Unique Red-Shifted Light-Harvesting Capabilities.</title>
        <authorList>
            <person name="Methner A."/>
            <person name="Kuzyk S.B."/>
            <person name="Petersen J."/>
            <person name="Bauer S."/>
            <person name="Brinkmann H."/>
            <person name="Sichau K."/>
            <person name="Wanner G."/>
            <person name="Wolf J."/>
            <person name="Neumann-Schaal M."/>
            <person name="Henke P."/>
            <person name="Tank M."/>
            <person name="Sproer C."/>
            <person name="Bunk B."/>
            <person name="Overmann J."/>
        </authorList>
    </citation>
    <scope>NUCLEOTIDE SEQUENCE [LARGE SCALE GENOMIC DNA]</scope>
    <source>
        <strain evidence="6 7">DSM 6702</strain>
    </source>
</reference>
<dbReference type="PANTHER" id="PTHR43179">
    <property type="entry name" value="RHAMNOSYLTRANSFERASE WBBL"/>
    <property type="match status" value="1"/>
</dbReference>
<protein>
    <submittedName>
        <fullName evidence="6">Glycosyltransferase EpsH</fullName>
        <ecNumber evidence="6">2.4.-.-</ecNumber>
    </submittedName>
</protein>
<dbReference type="Pfam" id="PF00535">
    <property type="entry name" value="Glycos_transf_2"/>
    <property type="match status" value="1"/>
</dbReference>
<sequence length="346" mass="39524">MGSTSVMPQVSVLIANFNGEKFLQNCVDSVLRQEGDIEIEIIIHDDASTDASLELMHSLYPKDKFSNIYVLKSHKNVGFCISNNRMAKEAKGQYILLLNNDAELASDALVTLLSAAQLQAPQGILSLPQLDWETGKVVDKGCLLDPFCNTTPNLDDHVSEVGMVIGACLWLPRTLWNNLGGFPEWFGSISEDLYLSCRARLQGFPVQVTQTSYYRHHQGASFGGNRVKANQLRSTFRRRALSERNKTFVMAITYPSPLMQIMLPLHLLLLLLEGLLLSLLKLDSRYLREIYLPVFGALIKYRKEWWALRRIVQKNRQVTRAEFYAMFDWMPYKFRMLARHGLPHLR</sequence>
<evidence type="ECO:0000259" key="5">
    <source>
        <dbReference type="Pfam" id="PF00535"/>
    </source>
</evidence>
<name>A0ABZ0SC99_9GAMM</name>
<organism evidence="6 7">
    <name type="scientific">Thiorhodovibrio winogradskyi</name>
    <dbReference type="NCBI Taxonomy" id="77007"/>
    <lineage>
        <taxon>Bacteria</taxon>
        <taxon>Pseudomonadati</taxon>
        <taxon>Pseudomonadota</taxon>
        <taxon>Gammaproteobacteria</taxon>
        <taxon>Chromatiales</taxon>
        <taxon>Chromatiaceae</taxon>
        <taxon>Thiorhodovibrio</taxon>
    </lineage>
</organism>
<accession>A0ABZ0SC99</accession>
<keyword evidence="4" id="KW-0472">Membrane</keyword>
<dbReference type="SUPFAM" id="SSF53448">
    <property type="entry name" value="Nucleotide-diphospho-sugar transferases"/>
    <property type="match status" value="1"/>
</dbReference>
<evidence type="ECO:0000313" key="6">
    <source>
        <dbReference type="EMBL" id="WPL18303.1"/>
    </source>
</evidence>
<evidence type="ECO:0000256" key="4">
    <source>
        <dbReference type="SAM" id="Phobius"/>
    </source>
</evidence>
<dbReference type="Gene3D" id="3.90.550.10">
    <property type="entry name" value="Spore Coat Polysaccharide Biosynthesis Protein SpsA, Chain A"/>
    <property type="match status" value="1"/>
</dbReference>
<feature type="transmembrane region" description="Helical" evidence="4">
    <location>
        <begin position="261"/>
        <end position="280"/>
    </location>
</feature>
<evidence type="ECO:0000313" key="7">
    <source>
        <dbReference type="Proteomes" id="UP001432180"/>
    </source>
</evidence>
<dbReference type="PANTHER" id="PTHR43179:SF12">
    <property type="entry name" value="GALACTOFURANOSYLTRANSFERASE GLFT2"/>
    <property type="match status" value="1"/>
</dbReference>
<dbReference type="EMBL" id="CP121472">
    <property type="protein sequence ID" value="WPL18303.1"/>
    <property type="molecule type" value="Genomic_DNA"/>
</dbReference>